<reference evidence="3 4" key="1">
    <citation type="submission" date="2019-07" db="EMBL/GenBank/DDBJ databases">
        <title>Whole genome shotgun sequence of Reyranella soli NBRC 108950.</title>
        <authorList>
            <person name="Hosoyama A."/>
            <person name="Uohara A."/>
            <person name="Ohji S."/>
            <person name="Ichikawa N."/>
        </authorList>
    </citation>
    <scope>NUCLEOTIDE SEQUENCE [LARGE SCALE GENOMIC DNA]</scope>
    <source>
        <strain evidence="3 4">NBRC 108950</strain>
    </source>
</reference>
<dbReference type="PROSITE" id="PS51318">
    <property type="entry name" value="TAT"/>
    <property type="match status" value="1"/>
</dbReference>
<comment type="caution">
    <text evidence="3">The sequence shown here is derived from an EMBL/GenBank/DDBJ whole genome shotgun (WGS) entry which is preliminary data.</text>
</comment>
<sequence length="306" mass="33571">MTLARRDVLKATAAAGTVGIPATAHAAYDPAAKFELIVTEVGLRKNTAGRMLMARIYQPKGQGPFPTVLDLHGGAWNRKDRFAEEPMDRALAASGLLVVAVDLTISPEAPYPACVQDANWSVRWLKANAAKWNGDGSKIGVYGSSSGGHVAELLALRPHDSRYGAIPFDGALGIDATVAWVAMRSPVSNTAARYENAERRKNEGMIKNNKMFFVPWETIHESNPQEILERKEKVTLPPLLIMQGALDDNVLPEMQQKFAETYRAAGGSCDYRLFENSVHEWVAEPGPQTDKAREVAKEFIARELKD</sequence>
<evidence type="ECO:0000256" key="1">
    <source>
        <dbReference type="ARBA" id="ARBA00022801"/>
    </source>
</evidence>
<evidence type="ECO:0000313" key="3">
    <source>
        <dbReference type="EMBL" id="GEP53830.1"/>
    </source>
</evidence>
<dbReference type="GO" id="GO:0016787">
    <property type="term" value="F:hydrolase activity"/>
    <property type="evidence" value="ECO:0007669"/>
    <property type="project" value="UniProtKB-KW"/>
</dbReference>
<dbReference type="AlphaFoldDB" id="A0A512N4C3"/>
<name>A0A512N4C3_9HYPH</name>
<dbReference type="InterPro" id="IPR006311">
    <property type="entry name" value="TAT_signal"/>
</dbReference>
<dbReference type="Gene3D" id="3.40.50.1820">
    <property type="entry name" value="alpha/beta hydrolase"/>
    <property type="match status" value="1"/>
</dbReference>
<keyword evidence="4" id="KW-1185">Reference proteome</keyword>
<keyword evidence="1" id="KW-0378">Hydrolase</keyword>
<dbReference type="OrthoDB" id="9771666at2"/>
<evidence type="ECO:0000313" key="4">
    <source>
        <dbReference type="Proteomes" id="UP000321058"/>
    </source>
</evidence>
<dbReference type="InterPro" id="IPR049492">
    <property type="entry name" value="BD-FAE-like_dom"/>
</dbReference>
<dbReference type="EMBL" id="BKAJ01000018">
    <property type="protein sequence ID" value="GEP53830.1"/>
    <property type="molecule type" value="Genomic_DNA"/>
</dbReference>
<evidence type="ECO:0000259" key="2">
    <source>
        <dbReference type="Pfam" id="PF20434"/>
    </source>
</evidence>
<dbReference type="PANTHER" id="PTHR48081">
    <property type="entry name" value="AB HYDROLASE SUPERFAMILY PROTEIN C4A8.06C"/>
    <property type="match status" value="1"/>
</dbReference>
<organism evidence="3 4">
    <name type="scientific">Reyranella soli</name>
    <dbReference type="NCBI Taxonomy" id="1230389"/>
    <lineage>
        <taxon>Bacteria</taxon>
        <taxon>Pseudomonadati</taxon>
        <taxon>Pseudomonadota</taxon>
        <taxon>Alphaproteobacteria</taxon>
        <taxon>Hyphomicrobiales</taxon>
        <taxon>Reyranellaceae</taxon>
        <taxon>Reyranella</taxon>
    </lineage>
</organism>
<dbReference type="InterPro" id="IPR050300">
    <property type="entry name" value="GDXG_lipolytic_enzyme"/>
</dbReference>
<proteinExistence type="predicted"/>
<dbReference type="Proteomes" id="UP000321058">
    <property type="component" value="Unassembled WGS sequence"/>
</dbReference>
<gene>
    <name evidence="3" type="ORF">RSO01_09960</name>
</gene>
<feature type="domain" description="BD-FAE-like" evidence="2">
    <location>
        <begin position="56"/>
        <end position="259"/>
    </location>
</feature>
<dbReference type="RefSeq" id="WP_147146838.1">
    <property type="nucleotide sequence ID" value="NZ_BKAJ01000018.1"/>
</dbReference>
<dbReference type="SUPFAM" id="SSF53474">
    <property type="entry name" value="alpha/beta-Hydrolases"/>
    <property type="match status" value="1"/>
</dbReference>
<accession>A0A512N4C3</accession>
<dbReference type="InterPro" id="IPR029058">
    <property type="entry name" value="AB_hydrolase_fold"/>
</dbReference>
<protein>
    <recommendedName>
        <fullName evidence="2">BD-FAE-like domain-containing protein</fullName>
    </recommendedName>
</protein>
<dbReference type="Pfam" id="PF20434">
    <property type="entry name" value="BD-FAE"/>
    <property type="match status" value="1"/>
</dbReference>